<proteinExistence type="predicted"/>
<reference evidence="1" key="1">
    <citation type="submission" date="2018-01" db="EMBL/GenBank/DDBJ databases">
        <title>An insight into the sialome of Amazonian anophelines.</title>
        <authorList>
            <person name="Ribeiro J.M."/>
            <person name="Scarpassa V."/>
            <person name="Calvo E."/>
        </authorList>
    </citation>
    <scope>NUCLEOTIDE SEQUENCE</scope>
    <source>
        <tissue evidence="1">Salivary glands</tissue>
    </source>
</reference>
<organism evidence="1">
    <name type="scientific">Anopheles braziliensis</name>
    <dbReference type="NCBI Taxonomy" id="58242"/>
    <lineage>
        <taxon>Eukaryota</taxon>
        <taxon>Metazoa</taxon>
        <taxon>Ecdysozoa</taxon>
        <taxon>Arthropoda</taxon>
        <taxon>Hexapoda</taxon>
        <taxon>Insecta</taxon>
        <taxon>Pterygota</taxon>
        <taxon>Neoptera</taxon>
        <taxon>Endopterygota</taxon>
        <taxon>Diptera</taxon>
        <taxon>Nematocera</taxon>
        <taxon>Culicoidea</taxon>
        <taxon>Culicidae</taxon>
        <taxon>Anophelinae</taxon>
        <taxon>Anopheles</taxon>
    </lineage>
</organism>
<protein>
    <submittedName>
        <fullName evidence="1">Putative secreted peptide</fullName>
    </submittedName>
</protein>
<dbReference type="EMBL" id="GGFM01010732">
    <property type="protein sequence ID" value="MBW31483.1"/>
    <property type="molecule type" value="Transcribed_RNA"/>
</dbReference>
<name>A0A2M3ZSL1_9DIPT</name>
<sequence length="74" mass="8044">MPTTAVGAFLVTSGTTGTSITTWRVVGQSVATIAGRRNGCIVFVRRFRAAHQHRDHLEVLLRARIVDAGRLSAR</sequence>
<dbReference type="AlphaFoldDB" id="A0A2M3ZSL1"/>
<evidence type="ECO:0000313" key="1">
    <source>
        <dbReference type="EMBL" id="MBW31483.1"/>
    </source>
</evidence>
<accession>A0A2M3ZSL1</accession>